<feature type="chain" id="PRO_5045489089" description="Lipoprotein" evidence="1">
    <location>
        <begin position="19"/>
        <end position="105"/>
    </location>
</feature>
<protein>
    <recommendedName>
        <fullName evidence="4">Lipoprotein</fullName>
    </recommendedName>
</protein>
<proteinExistence type="predicted"/>
<dbReference type="RefSeq" id="WP_267567849.1">
    <property type="nucleotide sequence ID" value="NZ_JAPNTZ010000015.1"/>
</dbReference>
<keyword evidence="1" id="KW-0732">Signal</keyword>
<evidence type="ECO:0000256" key="1">
    <source>
        <dbReference type="SAM" id="SignalP"/>
    </source>
</evidence>
<dbReference type="Proteomes" id="UP001151002">
    <property type="component" value="Unassembled WGS sequence"/>
</dbReference>
<evidence type="ECO:0008006" key="4">
    <source>
        <dbReference type="Google" id="ProtNLM"/>
    </source>
</evidence>
<evidence type="ECO:0000313" key="2">
    <source>
        <dbReference type="EMBL" id="MCY1143317.1"/>
    </source>
</evidence>
<gene>
    <name evidence="2" type="ORF">OWR29_35425</name>
</gene>
<reference evidence="2" key="1">
    <citation type="submission" date="2022-11" db="EMBL/GenBank/DDBJ databases">
        <authorList>
            <person name="Somphong A."/>
            <person name="Phongsopitanun W."/>
        </authorList>
    </citation>
    <scope>NUCLEOTIDE SEQUENCE</scope>
    <source>
        <strain evidence="2">Pm04-4</strain>
    </source>
</reference>
<evidence type="ECO:0000313" key="3">
    <source>
        <dbReference type="Proteomes" id="UP001151002"/>
    </source>
</evidence>
<accession>A0ABT4B9Y0</accession>
<feature type="signal peptide" evidence="1">
    <location>
        <begin position="1"/>
        <end position="18"/>
    </location>
</feature>
<name>A0ABT4B9Y0_9ACTN</name>
<dbReference type="EMBL" id="JAPNTZ010000015">
    <property type="protein sequence ID" value="MCY1143317.1"/>
    <property type="molecule type" value="Genomic_DNA"/>
</dbReference>
<sequence>MSGRLAVVLAAAASLAGACGDAETEPQRHISVCVPVTSERPSGAAGRVEIRDSSTVLASASIGAGESFTAEVPAGSAVDVYVDGVLLGGSPEGTGDVSLNCPSSS</sequence>
<keyword evidence="3" id="KW-1185">Reference proteome</keyword>
<organism evidence="2 3">
    <name type="scientific">Paractinoplanes pyxinae</name>
    <dbReference type="NCBI Taxonomy" id="2997416"/>
    <lineage>
        <taxon>Bacteria</taxon>
        <taxon>Bacillati</taxon>
        <taxon>Actinomycetota</taxon>
        <taxon>Actinomycetes</taxon>
        <taxon>Micromonosporales</taxon>
        <taxon>Micromonosporaceae</taxon>
        <taxon>Paractinoplanes</taxon>
    </lineage>
</organism>
<comment type="caution">
    <text evidence="2">The sequence shown here is derived from an EMBL/GenBank/DDBJ whole genome shotgun (WGS) entry which is preliminary data.</text>
</comment>
<dbReference type="PROSITE" id="PS51257">
    <property type="entry name" value="PROKAR_LIPOPROTEIN"/>
    <property type="match status" value="1"/>
</dbReference>